<protein>
    <submittedName>
        <fullName evidence="1">Uncharacterized protein</fullName>
    </submittedName>
</protein>
<reference evidence="1 2" key="1">
    <citation type="journal article" date="2018" name="Genome Announc.">
        <title>Genome Sequence of Geothermobacter sp. HR-1 Iron Reducer from the Loihi Seamount.</title>
        <authorList>
            <person name="Smith H."/>
            <person name="Abuyen K."/>
            <person name="Tremblay J."/>
            <person name="Savalia P."/>
            <person name="Perez-Rodriguez I."/>
            <person name="Emerson D."/>
            <person name="Tully B."/>
            <person name="Amend J."/>
        </authorList>
    </citation>
    <scope>NUCLEOTIDE SEQUENCE [LARGE SCALE GENOMIC DNA]</scope>
    <source>
        <strain evidence="1 2">HR-1</strain>
    </source>
</reference>
<organism evidence="1 2">
    <name type="scientific">Geothermobacter hydrogeniphilus</name>
    <dbReference type="NCBI Taxonomy" id="1969733"/>
    <lineage>
        <taxon>Bacteria</taxon>
        <taxon>Pseudomonadati</taxon>
        <taxon>Thermodesulfobacteriota</taxon>
        <taxon>Desulfuromonadia</taxon>
        <taxon>Desulfuromonadales</taxon>
        <taxon>Geothermobacteraceae</taxon>
        <taxon>Geothermobacter</taxon>
    </lineage>
</organism>
<evidence type="ECO:0000313" key="2">
    <source>
        <dbReference type="Proteomes" id="UP000236340"/>
    </source>
</evidence>
<evidence type="ECO:0000313" key="1">
    <source>
        <dbReference type="EMBL" id="PNU18529.1"/>
    </source>
</evidence>
<gene>
    <name evidence="1" type="ORF">C2E25_17180</name>
</gene>
<sequence>MATEQDYIQQAAGNDPTVTEAVRQAIQNSSSAALSDPAAVEKLATGISAVAQSYATIIAQTDLPLPIKIWSLHGGALLDTTVNIVQGEGWVKSIALAITSQAVSYGVGALTTAIAGSASAPFLIAAGGVAVGWFAADAASDLVGQGWDYIIGPSVKYEEDKLAKSISITSRTGSISNILHRYWETSLSGANEWLVRSDDDQEFVSYNKENDALLLEMWEEMLRYLGRAKRQT</sequence>
<dbReference type="Proteomes" id="UP000236340">
    <property type="component" value="Unassembled WGS sequence"/>
</dbReference>
<dbReference type="EMBL" id="PPFX01000072">
    <property type="protein sequence ID" value="PNU18529.1"/>
    <property type="molecule type" value="Genomic_DNA"/>
</dbReference>
<dbReference type="AlphaFoldDB" id="A0A2K2H5L0"/>
<comment type="caution">
    <text evidence="1">The sequence shown here is derived from an EMBL/GenBank/DDBJ whole genome shotgun (WGS) entry which is preliminary data.</text>
</comment>
<accession>A0A2K2H5L0</accession>
<proteinExistence type="predicted"/>
<dbReference type="OrthoDB" id="10017685at2"/>
<dbReference type="RefSeq" id="WP_103116936.1">
    <property type="nucleotide sequence ID" value="NZ_PPFX01000072.1"/>
</dbReference>
<name>A0A2K2H5L0_9BACT</name>